<dbReference type="Pfam" id="PF03450">
    <property type="entry name" value="CO_deh_flav_C"/>
    <property type="match status" value="1"/>
</dbReference>
<dbReference type="AlphaFoldDB" id="A0A5P2HBE4"/>
<dbReference type="SUPFAM" id="SSF56176">
    <property type="entry name" value="FAD-binding/transporter-associated domain-like"/>
    <property type="match status" value="1"/>
</dbReference>
<name>A0A5P2HBE4_9BURK</name>
<keyword evidence="2" id="KW-0274">FAD</keyword>
<dbReference type="OrthoDB" id="9793944at2"/>
<sequence length="297" mass="31885">MKAPPFDFVRASSVPEVLSLLAQHGDDARILAGGQTLLATLNMRLSEPRLLVDINDLPGLSGISLQNGYVRIGALTRHGEIEDSPVVRRHMPLLAQAAPHVAHRAIRNRGTLGGSIAFADPAAEWPTCAVALDARIVVIGPQGERRIAAADFFVDLYTTALAPGEIITACEFPTPAQPRRHVFDELTRRHGDYAIVGLAASAHVEDDRLHDMRLVFLGTGNIPMRARGAEAALEGSPLDNGALDNGALDAARQALAQELKPVADLYHSPEAKLHLASVLMRRLAHRLLGHASTRSTP</sequence>
<dbReference type="InterPro" id="IPR016167">
    <property type="entry name" value="FAD-bd_PCMH_sub1"/>
</dbReference>
<evidence type="ECO:0000259" key="4">
    <source>
        <dbReference type="PROSITE" id="PS51387"/>
    </source>
</evidence>
<dbReference type="Gene3D" id="3.30.43.10">
    <property type="entry name" value="Uridine Diphospho-n-acetylenolpyruvylglucosamine Reductase, domain 2"/>
    <property type="match status" value="1"/>
</dbReference>
<dbReference type="EMBL" id="CP044067">
    <property type="protein sequence ID" value="QET04783.1"/>
    <property type="molecule type" value="Genomic_DNA"/>
</dbReference>
<reference evidence="5 6" key="1">
    <citation type="submission" date="2019-09" db="EMBL/GenBank/DDBJ databases">
        <title>FDA dAtabase for Regulatory Grade micrObial Sequences (FDA-ARGOS): Supporting development and validation of Infectious Disease Dx tests.</title>
        <authorList>
            <person name="Sciortino C."/>
            <person name="Tallon L."/>
            <person name="Sadzewicz L."/>
            <person name="Vavikolanu K."/>
            <person name="Mehta A."/>
            <person name="Aluvathingal J."/>
            <person name="Nadendla S."/>
            <person name="Nandy P."/>
            <person name="Geyer C."/>
            <person name="Yan Y."/>
            <person name="Sichtig H."/>
        </authorList>
    </citation>
    <scope>NUCLEOTIDE SEQUENCE [LARGE SCALE GENOMIC DNA]</scope>
    <source>
        <strain evidence="5 6">FDAARGOS_664</strain>
    </source>
</reference>
<evidence type="ECO:0000256" key="2">
    <source>
        <dbReference type="ARBA" id="ARBA00022827"/>
    </source>
</evidence>
<accession>A0A5P2HBE4</accession>
<dbReference type="InterPro" id="IPR002346">
    <property type="entry name" value="Mopterin_DH_FAD-bd"/>
</dbReference>
<dbReference type="PANTHER" id="PTHR42659:SF2">
    <property type="entry name" value="XANTHINE DEHYDROGENASE SUBUNIT C-RELATED"/>
    <property type="match status" value="1"/>
</dbReference>
<protein>
    <submittedName>
        <fullName evidence="5">Xanthine dehydrogenase family protein subunit M</fullName>
    </submittedName>
</protein>
<dbReference type="InterPro" id="IPR016166">
    <property type="entry name" value="FAD-bd_PCMH"/>
</dbReference>
<evidence type="ECO:0000313" key="6">
    <source>
        <dbReference type="Proteomes" id="UP000322822"/>
    </source>
</evidence>
<dbReference type="FunFam" id="3.30.465.10:FF:000017">
    <property type="entry name" value="Xanthine dehydrogenase, FAD binding subunit"/>
    <property type="match status" value="1"/>
</dbReference>
<proteinExistence type="predicted"/>
<keyword evidence="3" id="KW-0560">Oxidoreductase</keyword>
<dbReference type="Proteomes" id="UP000322822">
    <property type="component" value="Chromosome 2"/>
</dbReference>
<evidence type="ECO:0000256" key="3">
    <source>
        <dbReference type="ARBA" id="ARBA00023002"/>
    </source>
</evidence>
<feature type="domain" description="FAD-binding PCMH-type" evidence="4">
    <location>
        <begin position="1"/>
        <end position="177"/>
    </location>
</feature>
<dbReference type="InterPro" id="IPR016169">
    <property type="entry name" value="FAD-bd_PCMH_sub2"/>
</dbReference>
<dbReference type="PROSITE" id="PS51387">
    <property type="entry name" value="FAD_PCMH"/>
    <property type="match status" value="1"/>
</dbReference>
<dbReference type="Pfam" id="PF00941">
    <property type="entry name" value="FAD_binding_5"/>
    <property type="match status" value="1"/>
</dbReference>
<dbReference type="GO" id="GO:0016491">
    <property type="term" value="F:oxidoreductase activity"/>
    <property type="evidence" value="ECO:0007669"/>
    <property type="project" value="UniProtKB-KW"/>
</dbReference>
<dbReference type="InterPro" id="IPR036683">
    <property type="entry name" value="CO_DH_flav_C_dom_sf"/>
</dbReference>
<dbReference type="SUPFAM" id="SSF55447">
    <property type="entry name" value="CO dehydrogenase flavoprotein C-terminal domain-like"/>
    <property type="match status" value="1"/>
</dbReference>
<dbReference type="PANTHER" id="PTHR42659">
    <property type="entry name" value="XANTHINE DEHYDROGENASE SUBUNIT C-RELATED"/>
    <property type="match status" value="1"/>
</dbReference>
<dbReference type="InterPro" id="IPR036318">
    <property type="entry name" value="FAD-bd_PCMH-like_sf"/>
</dbReference>
<dbReference type="InterPro" id="IPR051312">
    <property type="entry name" value="Diverse_Substr_Oxidored"/>
</dbReference>
<keyword evidence="1" id="KW-0285">Flavoprotein</keyword>
<dbReference type="InterPro" id="IPR005107">
    <property type="entry name" value="CO_DH_flav_C"/>
</dbReference>
<evidence type="ECO:0000313" key="5">
    <source>
        <dbReference type="EMBL" id="QET04783.1"/>
    </source>
</evidence>
<gene>
    <name evidence="5" type="ORF">FOB72_22075</name>
</gene>
<organism evidence="5 6">
    <name type="scientific">Cupriavidus pauculus</name>
    <dbReference type="NCBI Taxonomy" id="82633"/>
    <lineage>
        <taxon>Bacteria</taxon>
        <taxon>Pseudomonadati</taxon>
        <taxon>Pseudomonadota</taxon>
        <taxon>Betaproteobacteria</taxon>
        <taxon>Burkholderiales</taxon>
        <taxon>Burkholderiaceae</taxon>
        <taxon>Cupriavidus</taxon>
    </lineage>
</organism>
<dbReference type="Gene3D" id="3.30.390.50">
    <property type="entry name" value="CO dehydrogenase flavoprotein, C-terminal domain"/>
    <property type="match status" value="1"/>
</dbReference>
<dbReference type="SMART" id="SM01092">
    <property type="entry name" value="CO_deh_flav_C"/>
    <property type="match status" value="1"/>
</dbReference>
<dbReference type="GO" id="GO:0071949">
    <property type="term" value="F:FAD binding"/>
    <property type="evidence" value="ECO:0007669"/>
    <property type="project" value="InterPro"/>
</dbReference>
<evidence type="ECO:0000256" key="1">
    <source>
        <dbReference type="ARBA" id="ARBA00022630"/>
    </source>
</evidence>
<dbReference type="RefSeq" id="WP_150374845.1">
    <property type="nucleotide sequence ID" value="NZ_CP044067.1"/>
</dbReference>
<dbReference type="Gene3D" id="3.30.465.10">
    <property type="match status" value="1"/>
</dbReference>